<dbReference type="Pfam" id="PF17656">
    <property type="entry name" value="ChapFlgA_N"/>
    <property type="match status" value="1"/>
</dbReference>
<feature type="chain" id="PRO_5015217248" description="Flagella basal body P-ring formation protein FlgA" evidence="4">
    <location>
        <begin position="22"/>
        <end position="230"/>
    </location>
</feature>
<dbReference type="AlphaFoldDB" id="A0A2R5FCA7"/>
<accession>A0A2R5FCA7</accession>
<dbReference type="Proteomes" id="UP000245081">
    <property type="component" value="Unassembled WGS sequence"/>
</dbReference>
<dbReference type="InterPro" id="IPR017585">
    <property type="entry name" value="SAF_FlgA"/>
</dbReference>
<dbReference type="CDD" id="cd11614">
    <property type="entry name" value="SAF_CpaB_FlgA_like"/>
    <property type="match status" value="1"/>
</dbReference>
<dbReference type="GO" id="GO:0044780">
    <property type="term" value="P:bacterial-type flagellum assembly"/>
    <property type="evidence" value="ECO:0007669"/>
    <property type="project" value="InterPro"/>
</dbReference>
<dbReference type="SMART" id="SM00858">
    <property type="entry name" value="SAF"/>
    <property type="match status" value="1"/>
</dbReference>
<dbReference type="SUPFAM" id="SSF51269">
    <property type="entry name" value="AFP III-like domain"/>
    <property type="match status" value="1"/>
</dbReference>
<keyword evidence="2 4" id="KW-0732">Signal</keyword>
<evidence type="ECO:0000313" key="7">
    <source>
        <dbReference type="Proteomes" id="UP000245081"/>
    </source>
</evidence>
<dbReference type="InterPro" id="IPR036732">
    <property type="entry name" value="AFP_Neu5c_C_sf"/>
</dbReference>
<comment type="similarity">
    <text evidence="4">Belongs to the FlgA family.</text>
</comment>
<dbReference type="Gene3D" id="3.90.1210.10">
    <property type="entry name" value="Antifreeze-like/N-acetylneuraminic acid synthase C-terminal domain"/>
    <property type="match status" value="1"/>
</dbReference>
<evidence type="ECO:0000256" key="1">
    <source>
        <dbReference type="ARBA" id="ARBA00004418"/>
    </source>
</evidence>
<evidence type="ECO:0000313" key="6">
    <source>
        <dbReference type="EMBL" id="GBG15830.1"/>
    </source>
</evidence>
<dbReference type="EMBL" id="BDOQ01000021">
    <property type="protein sequence ID" value="GBG15830.1"/>
    <property type="molecule type" value="Genomic_DNA"/>
</dbReference>
<evidence type="ECO:0000256" key="3">
    <source>
        <dbReference type="ARBA" id="ARBA00022764"/>
    </source>
</evidence>
<name>A0A2R5FCA7_9PROT</name>
<dbReference type="RefSeq" id="WP_109016977.1">
    <property type="nucleotide sequence ID" value="NZ_BDOQ01000021.1"/>
</dbReference>
<dbReference type="Gene3D" id="2.30.30.760">
    <property type="match status" value="1"/>
</dbReference>
<comment type="caution">
    <text evidence="6">The sequence shown here is derived from an EMBL/GenBank/DDBJ whole genome shotgun (WGS) entry which is preliminary data.</text>
</comment>
<keyword evidence="6" id="KW-0966">Cell projection</keyword>
<dbReference type="InterPro" id="IPR041231">
    <property type="entry name" value="FlgA_N"/>
</dbReference>
<proteinExistence type="inferred from homology"/>
<dbReference type="InterPro" id="IPR013974">
    <property type="entry name" value="SAF"/>
</dbReference>
<keyword evidence="3 4" id="KW-0574">Periplasm</keyword>
<keyword evidence="4" id="KW-1005">Bacterial flagellum biogenesis</keyword>
<feature type="domain" description="SAF" evidence="5">
    <location>
        <begin position="106"/>
        <end position="168"/>
    </location>
</feature>
<dbReference type="InterPro" id="IPR039246">
    <property type="entry name" value="Flagellar_FlgA"/>
</dbReference>
<dbReference type="PANTHER" id="PTHR36307:SF1">
    <property type="entry name" value="FLAGELLA BASAL BODY P-RING FORMATION PROTEIN FLGA"/>
    <property type="match status" value="1"/>
</dbReference>
<dbReference type="GO" id="GO:0042597">
    <property type="term" value="C:periplasmic space"/>
    <property type="evidence" value="ECO:0007669"/>
    <property type="project" value="UniProtKB-SubCell"/>
</dbReference>
<dbReference type="NCBIfam" id="TIGR03170">
    <property type="entry name" value="flgA_cterm"/>
    <property type="match status" value="1"/>
</dbReference>
<evidence type="ECO:0000256" key="4">
    <source>
        <dbReference type="RuleBase" id="RU362063"/>
    </source>
</evidence>
<keyword evidence="6" id="KW-0282">Flagellum</keyword>
<comment type="subcellular location">
    <subcellularLocation>
        <location evidence="1 4">Periplasm</location>
    </subcellularLocation>
</comment>
<protein>
    <recommendedName>
        <fullName evidence="4">Flagella basal body P-ring formation protein FlgA</fullName>
    </recommendedName>
</protein>
<feature type="signal peptide" evidence="4">
    <location>
        <begin position="1"/>
        <end position="21"/>
    </location>
</feature>
<dbReference type="OrthoDB" id="8561436at2"/>
<organism evidence="6 7">
    <name type="scientific">Novimethylophilus kurashikiensis</name>
    <dbReference type="NCBI Taxonomy" id="1825523"/>
    <lineage>
        <taxon>Bacteria</taxon>
        <taxon>Pseudomonadati</taxon>
        <taxon>Pseudomonadota</taxon>
        <taxon>Betaproteobacteria</taxon>
        <taxon>Nitrosomonadales</taxon>
        <taxon>Methylophilaceae</taxon>
        <taxon>Novimethylophilus</taxon>
    </lineage>
</organism>
<evidence type="ECO:0000256" key="2">
    <source>
        <dbReference type="ARBA" id="ARBA00022729"/>
    </source>
</evidence>
<gene>
    <name evidence="6" type="primary">flgA</name>
    <name evidence="6" type="ORF">NMK_3442</name>
</gene>
<dbReference type="Pfam" id="PF13144">
    <property type="entry name" value="ChapFlgA"/>
    <property type="match status" value="1"/>
</dbReference>
<sequence>MTSCKPFIALAFSLLFTTAAAGELQSHDAIVAAVERFVLQSATGAGNTVNVSVTPLDSRLRLGKCDNLETWLPSGNKLWGRASIGVRCRAPSSWSIYVPVTVRVSGNALVAAHPIARGQAIAQDDLELQMRDLTQYPNGAFSNPDQIIGRTATLNIQAGEVLRPEQLKAALIIRQGQQVTLVAQGAGFKVSSEGTAMGNAATGQVVAVKTRSGQIIKGIAKSDGVVEVYF</sequence>
<evidence type="ECO:0000259" key="5">
    <source>
        <dbReference type="SMART" id="SM00858"/>
    </source>
</evidence>
<dbReference type="PANTHER" id="PTHR36307">
    <property type="entry name" value="FLAGELLA BASAL BODY P-RING FORMATION PROTEIN FLGA"/>
    <property type="match status" value="1"/>
</dbReference>
<keyword evidence="6" id="KW-0969">Cilium</keyword>
<comment type="function">
    <text evidence="4">Involved in the assembly process of the P-ring formation. It may associate with FlgF on the rod constituting a structure essential for the P-ring assembly or may act as a modulator protein for the P-ring assembly.</text>
</comment>
<reference evidence="6 7" key="1">
    <citation type="journal article" date="2018" name="Environ. Microbiol.">
        <title>Isolation and genomic characterization of Novimethylophilus kurashikiensis gen. nov. sp. nov., a new lanthanide-dependent methylotrophic species of Methylophilaceae.</title>
        <authorList>
            <person name="Lv H."/>
            <person name="Sahin N."/>
            <person name="Tani A."/>
        </authorList>
    </citation>
    <scope>NUCLEOTIDE SEQUENCE [LARGE SCALE GENOMIC DNA]</scope>
    <source>
        <strain evidence="6 7">La2-4</strain>
    </source>
</reference>
<keyword evidence="7" id="KW-1185">Reference proteome</keyword>